<dbReference type="PANTHER" id="PTHR11080:SF2">
    <property type="entry name" value="LD05707P"/>
    <property type="match status" value="1"/>
</dbReference>
<accession>A0AAU9IHX9</accession>
<evidence type="ECO:0000256" key="6">
    <source>
        <dbReference type="ARBA" id="ARBA00039017"/>
    </source>
</evidence>
<evidence type="ECO:0000256" key="3">
    <source>
        <dbReference type="ARBA" id="ARBA00022723"/>
    </source>
</evidence>
<comment type="similarity">
    <text evidence="1">Belongs to the isochorismatase family.</text>
</comment>
<dbReference type="CDD" id="cd01011">
    <property type="entry name" value="nicotinamidase"/>
    <property type="match status" value="1"/>
</dbReference>
<dbReference type="EMBL" id="CAJZBQ010000009">
    <property type="protein sequence ID" value="CAG9312816.1"/>
    <property type="molecule type" value="Genomic_DNA"/>
</dbReference>
<dbReference type="InterPro" id="IPR000868">
    <property type="entry name" value="Isochorismatase-like_dom"/>
</dbReference>
<evidence type="ECO:0000256" key="1">
    <source>
        <dbReference type="ARBA" id="ARBA00006336"/>
    </source>
</evidence>
<dbReference type="GO" id="GO:0046872">
    <property type="term" value="F:metal ion binding"/>
    <property type="evidence" value="ECO:0007669"/>
    <property type="project" value="UniProtKB-KW"/>
</dbReference>
<dbReference type="GO" id="GO:0019363">
    <property type="term" value="P:pyridine nucleotide biosynthetic process"/>
    <property type="evidence" value="ECO:0007669"/>
    <property type="project" value="UniProtKB-KW"/>
</dbReference>
<evidence type="ECO:0000256" key="2">
    <source>
        <dbReference type="ARBA" id="ARBA00022642"/>
    </source>
</evidence>
<dbReference type="InterPro" id="IPR052347">
    <property type="entry name" value="Isochorismatase_Nicotinamidase"/>
</dbReference>
<dbReference type="EC" id="3.5.1.19" evidence="6"/>
<evidence type="ECO:0000313" key="10">
    <source>
        <dbReference type="Proteomes" id="UP001162131"/>
    </source>
</evidence>
<sequence>MSALLIIDVQNDFCERGSLEVSNANEIISLLNALKESDKFSHVFLSQDWHPENHISFQVNNPGSELFKEKLIEETGILQMMWPVHCVQNTPGAEFHPGLNIKDTDIIIRKGQNPQYDSYSAFGCVQDRTTLLDELWAKGIEKVYITGLAFDYCVGYTAIDAANYGFEVHVISEATRAVAPETAEKARKIFQEKNITISRLSEFLDN</sequence>
<keyword evidence="3" id="KW-0479">Metal-binding</keyword>
<evidence type="ECO:0000256" key="5">
    <source>
        <dbReference type="ARBA" id="ARBA00037900"/>
    </source>
</evidence>
<evidence type="ECO:0000313" key="9">
    <source>
        <dbReference type="EMBL" id="CAG9312816.1"/>
    </source>
</evidence>
<dbReference type="SUPFAM" id="SSF52499">
    <property type="entry name" value="Isochorismatase-like hydrolases"/>
    <property type="match status" value="1"/>
</dbReference>
<name>A0AAU9IHX9_9CILI</name>
<proteinExistence type="inferred from homology"/>
<comment type="caution">
    <text evidence="9">The sequence shown here is derived from an EMBL/GenBank/DDBJ whole genome shotgun (WGS) entry which is preliminary data.</text>
</comment>
<organism evidence="9 10">
    <name type="scientific">Blepharisma stoltei</name>
    <dbReference type="NCBI Taxonomy" id="1481888"/>
    <lineage>
        <taxon>Eukaryota</taxon>
        <taxon>Sar</taxon>
        <taxon>Alveolata</taxon>
        <taxon>Ciliophora</taxon>
        <taxon>Postciliodesmatophora</taxon>
        <taxon>Heterotrichea</taxon>
        <taxon>Heterotrichida</taxon>
        <taxon>Blepharismidae</taxon>
        <taxon>Blepharisma</taxon>
    </lineage>
</organism>
<dbReference type="AlphaFoldDB" id="A0AAU9IHX9"/>
<keyword evidence="2" id="KW-0662">Pyridine nucleotide biosynthesis</keyword>
<keyword evidence="4" id="KW-0378">Hydrolase</keyword>
<feature type="domain" description="Isochorismatase-like" evidence="8">
    <location>
        <begin position="2"/>
        <end position="188"/>
    </location>
</feature>
<dbReference type="PANTHER" id="PTHR11080">
    <property type="entry name" value="PYRAZINAMIDASE/NICOTINAMIDASE"/>
    <property type="match status" value="1"/>
</dbReference>
<dbReference type="NCBIfam" id="NF008623">
    <property type="entry name" value="PRK11609.1"/>
    <property type="match status" value="1"/>
</dbReference>
<keyword evidence="10" id="KW-1185">Reference proteome</keyword>
<evidence type="ECO:0000256" key="7">
    <source>
        <dbReference type="ARBA" id="ARBA00043224"/>
    </source>
</evidence>
<gene>
    <name evidence="9" type="ORF">BSTOLATCC_MIC7608</name>
</gene>
<reference evidence="9" key="1">
    <citation type="submission" date="2021-09" db="EMBL/GenBank/DDBJ databases">
        <authorList>
            <consortium name="AG Swart"/>
            <person name="Singh M."/>
            <person name="Singh A."/>
            <person name="Seah K."/>
            <person name="Emmerich C."/>
        </authorList>
    </citation>
    <scope>NUCLEOTIDE SEQUENCE</scope>
    <source>
        <strain evidence="9">ATCC30299</strain>
    </source>
</reference>
<evidence type="ECO:0000256" key="4">
    <source>
        <dbReference type="ARBA" id="ARBA00022801"/>
    </source>
</evidence>
<protein>
    <recommendedName>
        <fullName evidence="6">nicotinamidase</fullName>
        <ecNumber evidence="6">3.5.1.19</ecNumber>
    </recommendedName>
    <alternativeName>
        <fullName evidence="7">Nicotinamide deamidase</fullName>
    </alternativeName>
</protein>
<dbReference type="InterPro" id="IPR036380">
    <property type="entry name" value="Isochorismatase-like_sf"/>
</dbReference>
<comment type="pathway">
    <text evidence="5">Cofactor biosynthesis; nicotinate biosynthesis; nicotinate from nicotinamide: step 1/1.</text>
</comment>
<dbReference type="Gene3D" id="3.40.50.850">
    <property type="entry name" value="Isochorismatase-like"/>
    <property type="match status" value="1"/>
</dbReference>
<dbReference type="GO" id="GO:0008936">
    <property type="term" value="F:nicotinamidase activity"/>
    <property type="evidence" value="ECO:0007669"/>
    <property type="project" value="UniProtKB-EC"/>
</dbReference>
<dbReference type="Pfam" id="PF00857">
    <property type="entry name" value="Isochorismatase"/>
    <property type="match status" value="1"/>
</dbReference>
<dbReference type="Proteomes" id="UP001162131">
    <property type="component" value="Unassembled WGS sequence"/>
</dbReference>
<evidence type="ECO:0000259" key="8">
    <source>
        <dbReference type="Pfam" id="PF00857"/>
    </source>
</evidence>